<evidence type="ECO:0000313" key="3">
    <source>
        <dbReference type="Proteomes" id="UP000824120"/>
    </source>
</evidence>
<dbReference type="EMBL" id="JACXVP010000010">
    <property type="protein sequence ID" value="KAG5580367.1"/>
    <property type="molecule type" value="Genomic_DNA"/>
</dbReference>
<reference evidence="2 3" key="1">
    <citation type="submission" date="2020-09" db="EMBL/GenBank/DDBJ databases">
        <title>De no assembly of potato wild relative species, Solanum commersonii.</title>
        <authorList>
            <person name="Cho K."/>
        </authorList>
    </citation>
    <scope>NUCLEOTIDE SEQUENCE [LARGE SCALE GENOMIC DNA]</scope>
    <source>
        <strain evidence="2">LZ3.2</strain>
        <tissue evidence="2">Leaf</tissue>
    </source>
</reference>
<feature type="region of interest" description="Disordered" evidence="1">
    <location>
        <begin position="102"/>
        <end position="137"/>
    </location>
</feature>
<keyword evidence="3" id="KW-1185">Reference proteome</keyword>
<dbReference type="Proteomes" id="UP000824120">
    <property type="component" value="Chromosome 10"/>
</dbReference>
<proteinExistence type="predicted"/>
<sequence>MASPELPFGEIMPCSPTLVLSSDKSQNLEAHSFVKPSVERPTEEIEVASRAVSSIMSKRLFERDLAEGRGLESKILATGERLVALQSLGSLRGDVQPTRLELKLRSPEQSTEFEKERQRKGKGKLVESRSKGDKTSDTECDDVVAYVAKNRKEGKDERVKKNKNLKGGKEITCEEGESEKQGHWTTVKNVKILLDEETLGIILSEPMEGIRSIKGHQPSSGFSKQATKCGDIKREGLRKKLLKGEY</sequence>
<feature type="compositionally biased region" description="Basic and acidic residues" evidence="1">
    <location>
        <begin position="124"/>
        <end position="137"/>
    </location>
</feature>
<evidence type="ECO:0000256" key="1">
    <source>
        <dbReference type="SAM" id="MobiDB-lite"/>
    </source>
</evidence>
<comment type="caution">
    <text evidence="2">The sequence shown here is derived from an EMBL/GenBank/DDBJ whole genome shotgun (WGS) entry which is preliminary data.</text>
</comment>
<gene>
    <name evidence="2" type="ORF">H5410_050994</name>
</gene>
<evidence type="ECO:0000313" key="2">
    <source>
        <dbReference type="EMBL" id="KAG5580367.1"/>
    </source>
</evidence>
<name>A0A9J5WYC2_SOLCO</name>
<dbReference type="AlphaFoldDB" id="A0A9J5WYC2"/>
<accession>A0A9J5WYC2</accession>
<feature type="compositionally biased region" description="Basic and acidic residues" evidence="1">
    <location>
        <begin position="102"/>
        <end position="117"/>
    </location>
</feature>
<protein>
    <submittedName>
        <fullName evidence="2">Uncharacterized protein</fullName>
    </submittedName>
</protein>
<organism evidence="2 3">
    <name type="scientific">Solanum commersonii</name>
    <name type="common">Commerson's wild potato</name>
    <name type="synonym">Commerson's nightshade</name>
    <dbReference type="NCBI Taxonomy" id="4109"/>
    <lineage>
        <taxon>Eukaryota</taxon>
        <taxon>Viridiplantae</taxon>
        <taxon>Streptophyta</taxon>
        <taxon>Embryophyta</taxon>
        <taxon>Tracheophyta</taxon>
        <taxon>Spermatophyta</taxon>
        <taxon>Magnoliopsida</taxon>
        <taxon>eudicotyledons</taxon>
        <taxon>Gunneridae</taxon>
        <taxon>Pentapetalae</taxon>
        <taxon>asterids</taxon>
        <taxon>lamiids</taxon>
        <taxon>Solanales</taxon>
        <taxon>Solanaceae</taxon>
        <taxon>Solanoideae</taxon>
        <taxon>Solaneae</taxon>
        <taxon>Solanum</taxon>
    </lineage>
</organism>